<dbReference type="PANTHER" id="PTHR45266:SF3">
    <property type="entry name" value="OXALOACETATE DECARBOXYLASE ALPHA CHAIN"/>
    <property type="match status" value="1"/>
</dbReference>
<proteinExistence type="predicted"/>
<dbReference type="PANTHER" id="PTHR45266">
    <property type="entry name" value="OXALOACETATE DECARBOXYLASE ALPHA CHAIN"/>
    <property type="match status" value="1"/>
</dbReference>
<name>A0ABP8I115_9BURK</name>
<gene>
    <name evidence="3" type="ORF">GCM10023165_35550</name>
</gene>
<dbReference type="EMBL" id="BAABGJ010000058">
    <property type="protein sequence ID" value="GAA4349093.1"/>
    <property type="molecule type" value="Genomic_DNA"/>
</dbReference>
<feature type="domain" description="Lipoyl-binding" evidence="2">
    <location>
        <begin position="1"/>
        <end position="72"/>
    </location>
</feature>
<evidence type="ECO:0000259" key="2">
    <source>
        <dbReference type="PROSITE" id="PS50968"/>
    </source>
</evidence>
<dbReference type="InterPro" id="IPR011053">
    <property type="entry name" value="Single_hybrid_motif"/>
</dbReference>
<dbReference type="PROSITE" id="PS50968">
    <property type="entry name" value="BIOTINYL_LIPOYL"/>
    <property type="match status" value="1"/>
</dbReference>
<dbReference type="SUPFAM" id="SSF51230">
    <property type="entry name" value="Single hybrid motif"/>
    <property type="match status" value="1"/>
</dbReference>
<dbReference type="Pfam" id="PF00364">
    <property type="entry name" value="Biotin_lipoyl"/>
    <property type="match status" value="1"/>
</dbReference>
<protein>
    <submittedName>
        <fullName evidence="3">Biotin/lipoyl-binding carrier protein</fullName>
    </submittedName>
</protein>
<dbReference type="InterPro" id="IPR000089">
    <property type="entry name" value="Biotin_lipoyl"/>
</dbReference>
<dbReference type="NCBIfam" id="NF004547">
    <property type="entry name" value="PRK05889.1"/>
    <property type="match status" value="1"/>
</dbReference>
<dbReference type="Gene3D" id="2.40.50.100">
    <property type="match status" value="1"/>
</dbReference>
<evidence type="ECO:0000256" key="1">
    <source>
        <dbReference type="ARBA" id="ARBA00023267"/>
    </source>
</evidence>
<dbReference type="Proteomes" id="UP001500975">
    <property type="component" value="Unassembled WGS sequence"/>
</dbReference>
<dbReference type="InterPro" id="IPR050709">
    <property type="entry name" value="Biotin_Carboxyl_Carrier/Decarb"/>
</dbReference>
<comment type="caution">
    <text evidence="3">The sequence shown here is derived from an EMBL/GenBank/DDBJ whole genome shotgun (WGS) entry which is preliminary data.</text>
</comment>
<evidence type="ECO:0000313" key="4">
    <source>
        <dbReference type="Proteomes" id="UP001500975"/>
    </source>
</evidence>
<keyword evidence="1" id="KW-0092">Biotin</keyword>
<keyword evidence="4" id="KW-1185">Reference proteome</keyword>
<reference evidence="4" key="1">
    <citation type="journal article" date="2019" name="Int. J. Syst. Evol. Microbiol.">
        <title>The Global Catalogue of Microorganisms (GCM) 10K type strain sequencing project: providing services to taxonomists for standard genome sequencing and annotation.</title>
        <authorList>
            <consortium name="The Broad Institute Genomics Platform"/>
            <consortium name="The Broad Institute Genome Sequencing Center for Infectious Disease"/>
            <person name="Wu L."/>
            <person name="Ma J."/>
        </authorList>
    </citation>
    <scope>NUCLEOTIDE SEQUENCE [LARGE SCALE GENOMIC DNA]</scope>
    <source>
        <strain evidence="4">JCM 17804</strain>
    </source>
</reference>
<accession>A0ABP8I115</accession>
<dbReference type="CDD" id="cd06850">
    <property type="entry name" value="biotinyl_domain"/>
    <property type="match status" value="1"/>
</dbReference>
<dbReference type="RefSeq" id="WP_345539577.1">
    <property type="nucleotide sequence ID" value="NZ_BAABGJ010000058.1"/>
</dbReference>
<evidence type="ECO:0000313" key="3">
    <source>
        <dbReference type="EMBL" id="GAA4349093.1"/>
    </source>
</evidence>
<sequence length="73" mass="7650">MAQTNVLSDMNGSVWKIMVSEGDSVAEDDTLAVLESMKMEIPVLAPVSGTVEKILVTEGQPIAEGAPIMSLSS</sequence>
<organism evidence="3 4">
    <name type="scientific">Variovorax defluvii</name>
    <dbReference type="NCBI Taxonomy" id="913761"/>
    <lineage>
        <taxon>Bacteria</taxon>
        <taxon>Pseudomonadati</taxon>
        <taxon>Pseudomonadota</taxon>
        <taxon>Betaproteobacteria</taxon>
        <taxon>Burkholderiales</taxon>
        <taxon>Comamonadaceae</taxon>
        <taxon>Variovorax</taxon>
    </lineage>
</organism>